<comment type="cofactor">
    <cofactor evidence="1 6">
        <name>(R)-lipoate</name>
        <dbReference type="ChEBI" id="CHEBI:83088"/>
    </cofactor>
</comment>
<dbReference type="GO" id="GO:0031405">
    <property type="term" value="F:lipoic acid binding"/>
    <property type="evidence" value="ECO:0007669"/>
    <property type="project" value="TreeGrafter"/>
</dbReference>
<dbReference type="InterPro" id="IPR023213">
    <property type="entry name" value="CAT-like_dom_sf"/>
</dbReference>
<dbReference type="Gene3D" id="3.30.559.10">
    <property type="entry name" value="Chloramphenicol acetyltransferase-like domain"/>
    <property type="match status" value="1"/>
</dbReference>
<keyword evidence="3 6" id="KW-0808">Transferase</keyword>
<dbReference type="PROSITE" id="PS00189">
    <property type="entry name" value="LIPOYL"/>
    <property type="match status" value="1"/>
</dbReference>
<name>A0A1M7ITT5_9FIRM</name>
<dbReference type="SUPFAM" id="SSF52777">
    <property type="entry name" value="CoA-dependent acyltransferases"/>
    <property type="match status" value="1"/>
</dbReference>
<dbReference type="InterPro" id="IPR050743">
    <property type="entry name" value="2-oxoacid_DH_E2_comp"/>
</dbReference>
<dbReference type="PANTHER" id="PTHR43178:SF5">
    <property type="entry name" value="LIPOAMIDE ACYLTRANSFERASE COMPONENT OF BRANCHED-CHAIN ALPHA-KETO ACID DEHYDROGENASE COMPLEX, MITOCHONDRIAL"/>
    <property type="match status" value="1"/>
</dbReference>
<evidence type="ECO:0000256" key="4">
    <source>
        <dbReference type="ARBA" id="ARBA00022823"/>
    </source>
</evidence>
<dbReference type="PROSITE" id="PS51826">
    <property type="entry name" value="PSBD"/>
    <property type="match status" value="1"/>
</dbReference>
<dbReference type="EMBL" id="FRCR01000005">
    <property type="protein sequence ID" value="SHM44150.1"/>
    <property type="molecule type" value="Genomic_DNA"/>
</dbReference>
<keyword evidence="5 6" id="KW-0012">Acyltransferase</keyword>
<dbReference type="FunFam" id="3.30.559.10:FF:000007">
    <property type="entry name" value="Dihydrolipoamide acetyltransferase component of pyruvate dehydrogenase complex"/>
    <property type="match status" value="1"/>
</dbReference>
<dbReference type="SUPFAM" id="SSF51230">
    <property type="entry name" value="Single hybrid motif"/>
    <property type="match status" value="1"/>
</dbReference>
<organism evidence="9 10">
    <name type="scientific">Caldanaerovirga acetigignens</name>
    <dbReference type="NCBI Taxonomy" id="447595"/>
    <lineage>
        <taxon>Bacteria</taxon>
        <taxon>Bacillati</taxon>
        <taxon>Bacillota</taxon>
        <taxon>Clostridia</taxon>
        <taxon>Thermosediminibacterales</taxon>
        <taxon>Thermosediminibacteraceae</taxon>
        <taxon>Caldanaerovirga</taxon>
    </lineage>
</organism>
<evidence type="ECO:0000256" key="3">
    <source>
        <dbReference type="ARBA" id="ARBA00022679"/>
    </source>
</evidence>
<protein>
    <recommendedName>
        <fullName evidence="6">Dihydrolipoamide acetyltransferase component of pyruvate dehydrogenase complex</fullName>
        <ecNumber evidence="6">2.3.1.-</ecNumber>
    </recommendedName>
</protein>
<dbReference type="Pfam" id="PF00364">
    <property type="entry name" value="Biotin_lipoyl"/>
    <property type="match status" value="1"/>
</dbReference>
<dbReference type="Pfam" id="PF00198">
    <property type="entry name" value="2-oxoacid_dh"/>
    <property type="match status" value="1"/>
</dbReference>
<evidence type="ECO:0000256" key="1">
    <source>
        <dbReference type="ARBA" id="ARBA00001938"/>
    </source>
</evidence>
<evidence type="ECO:0000256" key="2">
    <source>
        <dbReference type="ARBA" id="ARBA00007317"/>
    </source>
</evidence>
<dbReference type="InterPro" id="IPR036625">
    <property type="entry name" value="E3-bd_dom_sf"/>
</dbReference>
<dbReference type="InterPro" id="IPR001078">
    <property type="entry name" value="2-oxoacid_DH_actylTfrase"/>
</dbReference>
<dbReference type="Proteomes" id="UP000184375">
    <property type="component" value="Unassembled WGS sequence"/>
</dbReference>
<evidence type="ECO:0000259" key="7">
    <source>
        <dbReference type="PROSITE" id="PS50968"/>
    </source>
</evidence>
<accession>A0A1M7ITT5</accession>
<evidence type="ECO:0000256" key="6">
    <source>
        <dbReference type="RuleBase" id="RU003423"/>
    </source>
</evidence>
<dbReference type="EC" id="2.3.1.-" evidence="6"/>
<comment type="similarity">
    <text evidence="2 6">Belongs to the 2-oxoacid dehydrogenase family.</text>
</comment>
<dbReference type="Gene3D" id="4.10.320.10">
    <property type="entry name" value="E3-binding domain"/>
    <property type="match status" value="1"/>
</dbReference>
<dbReference type="CDD" id="cd06849">
    <property type="entry name" value="lipoyl_domain"/>
    <property type="match status" value="1"/>
</dbReference>
<evidence type="ECO:0000259" key="8">
    <source>
        <dbReference type="PROSITE" id="PS51826"/>
    </source>
</evidence>
<keyword evidence="9" id="KW-0670">Pyruvate</keyword>
<dbReference type="InterPro" id="IPR011053">
    <property type="entry name" value="Single_hybrid_motif"/>
</dbReference>
<dbReference type="GO" id="GO:0016407">
    <property type="term" value="F:acetyltransferase activity"/>
    <property type="evidence" value="ECO:0007669"/>
    <property type="project" value="TreeGrafter"/>
</dbReference>
<evidence type="ECO:0000313" key="9">
    <source>
        <dbReference type="EMBL" id="SHM44150.1"/>
    </source>
</evidence>
<keyword evidence="10" id="KW-1185">Reference proteome</keyword>
<reference evidence="10" key="1">
    <citation type="submission" date="2016-11" db="EMBL/GenBank/DDBJ databases">
        <authorList>
            <person name="Varghese N."/>
            <person name="Submissions S."/>
        </authorList>
    </citation>
    <scope>NUCLEOTIDE SEQUENCE [LARGE SCALE GENOMIC DNA]</scope>
    <source>
        <strain evidence="10">DSM 18802</strain>
    </source>
</reference>
<evidence type="ECO:0000313" key="10">
    <source>
        <dbReference type="Proteomes" id="UP000184375"/>
    </source>
</evidence>
<dbReference type="Gene3D" id="2.40.50.100">
    <property type="match status" value="1"/>
</dbReference>
<keyword evidence="4 6" id="KW-0450">Lipoyl</keyword>
<sequence>MAYMAVYIVMPKLGLTMKEGILTKWLKKVGEKVAKGEEVAEVSTEKITNVVESPADGILGKILVSEGAVVPVAAPIGIILAEGEKLPVEDEAGPTSTSPSAVAVQADRLKTTEEENNQEKFVKATPLARKIAKENNVDLSLIAGTGPGGRITEEDVRKYMENRINVKKESPAAVEEDTGSVKRVPMDNMRRVIAERMKNSWINAPHVTENIKVDVTELVKFREELNKFGDEKFTYTDLIAKACVLALKRNPVINWSIEGEYIIQHEKINLGIAVALENGLIVPVIKDAGAKSLTELSNMIKDLSARARENKLSPEEIKDGTFTITNLGMYGIDSFTPIINPPESAILGVNTIYKEPSVVGDSISIRQVMMLSLSFDHRLIDGATAAKFLMDLKRILENPAVLAL</sequence>
<feature type="domain" description="Lipoyl-binding" evidence="7">
    <location>
        <begin position="5"/>
        <end position="80"/>
    </location>
</feature>
<gene>
    <name evidence="9" type="ORF">SAMN05660826_01033</name>
</gene>
<proteinExistence type="inferred from homology"/>
<dbReference type="InterPro" id="IPR004167">
    <property type="entry name" value="PSBD"/>
</dbReference>
<dbReference type="InterPro" id="IPR000089">
    <property type="entry name" value="Biotin_lipoyl"/>
</dbReference>
<evidence type="ECO:0000256" key="5">
    <source>
        <dbReference type="ARBA" id="ARBA00023315"/>
    </source>
</evidence>
<dbReference type="PROSITE" id="PS50968">
    <property type="entry name" value="BIOTINYL_LIPOYL"/>
    <property type="match status" value="1"/>
</dbReference>
<dbReference type="SUPFAM" id="SSF47005">
    <property type="entry name" value="Peripheral subunit-binding domain of 2-oxo acid dehydrogenase complex"/>
    <property type="match status" value="1"/>
</dbReference>
<dbReference type="AlphaFoldDB" id="A0A1M7ITT5"/>
<dbReference type="PANTHER" id="PTHR43178">
    <property type="entry name" value="DIHYDROLIPOAMIDE ACETYLTRANSFERASE COMPONENT OF PYRUVATE DEHYDROGENASE COMPLEX"/>
    <property type="match status" value="1"/>
</dbReference>
<feature type="domain" description="Peripheral subunit-binding (PSBD)" evidence="8">
    <location>
        <begin position="123"/>
        <end position="160"/>
    </location>
</feature>
<dbReference type="GO" id="GO:0005737">
    <property type="term" value="C:cytoplasm"/>
    <property type="evidence" value="ECO:0007669"/>
    <property type="project" value="TreeGrafter"/>
</dbReference>
<dbReference type="STRING" id="447595.SAMN05660826_01033"/>
<dbReference type="InterPro" id="IPR003016">
    <property type="entry name" value="2-oxoA_DH_lipoyl-BS"/>
</dbReference>
<dbReference type="Pfam" id="PF02817">
    <property type="entry name" value="E3_binding"/>
    <property type="match status" value="1"/>
</dbReference>